<dbReference type="Proteomes" id="UP000231914">
    <property type="component" value="Unassembled WGS sequence"/>
</dbReference>
<keyword evidence="2" id="KW-0813">Transport</keyword>
<sequence length="167" mass="18861">MTVSLVRIDDRMIHGLITTRWAKEVPCDGIIAVNDKAHNNSVLREAYKSAAEGQGKKCFVWTMDHFNKVKDKVLASNTRYFLITKNPLDMKTILVDWGFVPSDVKEVVVGPGNDRPGAIKLGDNQSFTQEEGDAFEAMAEKGYKIHFALLPDKQIGYWDKYKGKFGY</sequence>
<evidence type="ECO:0000313" key="9">
    <source>
        <dbReference type="EMBL" id="KWU02936.1"/>
    </source>
</evidence>
<evidence type="ECO:0000256" key="6">
    <source>
        <dbReference type="ARBA" id="ARBA00022683"/>
    </source>
</evidence>
<dbReference type="Pfam" id="PF03830">
    <property type="entry name" value="PTSIIB_sorb"/>
    <property type="match status" value="1"/>
</dbReference>
<reference evidence="9 12" key="1">
    <citation type="journal article" date="2016" name="Microbiology (Mosc.)">
        <title>Comparison of Lactobacillus crispatus isolates from Lactobacillus-dominated vaginal microbiomes with isolates from microbiomes containing bacterial vaginosis-associated bacteria.</title>
        <authorList>
            <person name="Abdelmaksoud A.A."/>
            <person name="Koparde V.N."/>
            <person name="Sheth N.U."/>
            <person name="Serrano M.G."/>
            <person name="Glascock A.L."/>
            <person name="Fettweis J.M."/>
            <person name="Strauss Iii J.F."/>
            <person name="Buck G.A."/>
            <person name="Jefferson K.K."/>
        </authorList>
    </citation>
    <scope>NUCLEOTIDE SEQUENCE [LARGE SCALE GENOMIC DNA]</scope>
    <source>
        <strain evidence="9 12">VMC3</strain>
    </source>
</reference>
<dbReference type="InterPro" id="IPR036667">
    <property type="entry name" value="PTS_IIB_sorbose-sp_sf"/>
</dbReference>
<dbReference type="EMBL" id="LYQW01000004">
    <property type="protein sequence ID" value="OXC24101.1"/>
    <property type="molecule type" value="Genomic_DNA"/>
</dbReference>
<dbReference type="Gene3D" id="3.40.35.10">
    <property type="entry name" value="Phosphotransferase system, sorbose subfamily IIB component"/>
    <property type="match status" value="1"/>
</dbReference>
<evidence type="ECO:0000256" key="1">
    <source>
        <dbReference type="ARBA" id="ARBA00004496"/>
    </source>
</evidence>
<dbReference type="InterPro" id="IPR004720">
    <property type="entry name" value="PTS_IIB_sorbose-sp"/>
</dbReference>
<evidence type="ECO:0000313" key="10">
    <source>
        <dbReference type="EMBL" id="OXC24101.1"/>
    </source>
</evidence>
<evidence type="ECO:0000313" key="11">
    <source>
        <dbReference type="EMBL" id="PJZ16966.1"/>
    </source>
</evidence>
<keyword evidence="3" id="KW-0963">Cytoplasm</keyword>
<comment type="subcellular location">
    <subcellularLocation>
        <location evidence="1">Cytoplasm</location>
    </subcellularLocation>
</comment>
<accession>A0A109DCK8</accession>
<feature type="domain" description="PTS EIIB type-4" evidence="8">
    <location>
        <begin position="1"/>
        <end position="167"/>
    </location>
</feature>
<reference evidence="11 14" key="3">
    <citation type="submission" date="2016-10" db="EMBL/GenBank/DDBJ databases">
        <title>WGS of isloates from the oral cavity of healthy individuals.</title>
        <authorList>
            <person name="Sharma S."/>
            <person name="Pal V.K."/>
            <person name="Patil P.B."/>
            <person name="Korpole S."/>
            <person name="Grover V."/>
        </authorList>
    </citation>
    <scope>NUCLEOTIDE SEQUENCE [LARGE SCALE GENOMIC DNA]</scope>
    <source>
        <strain evidence="11 14">DISK12</strain>
    </source>
</reference>
<keyword evidence="4" id="KW-0762">Sugar transport</keyword>
<evidence type="ECO:0000313" key="13">
    <source>
        <dbReference type="Proteomes" id="UP000198437"/>
    </source>
</evidence>
<dbReference type="RefSeq" id="WP_013438417.1">
    <property type="nucleotide sequence ID" value="NZ_AP025162.1"/>
</dbReference>
<comment type="caution">
    <text evidence="9">The sequence shown here is derived from an EMBL/GenBank/DDBJ whole genome shotgun (WGS) entry which is preliminary data.</text>
</comment>
<evidence type="ECO:0000256" key="5">
    <source>
        <dbReference type="ARBA" id="ARBA00022679"/>
    </source>
</evidence>
<evidence type="ECO:0000256" key="4">
    <source>
        <dbReference type="ARBA" id="ARBA00022597"/>
    </source>
</evidence>
<organism evidence="9 12">
    <name type="scientific">Lactobacillus crispatus</name>
    <dbReference type="NCBI Taxonomy" id="47770"/>
    <lineage>
        <taxon>Bacteria</taxon>
        <taxon>Bacillati</taxon>
        <taxon>Bacillota</taxon>
        <taxon>Bacilli</taxon>
        <taxon>Lactobacillales</taxon>
        <taxon>Lactobacillaceae</taxon>
        <taxon>Lactobacillus</taxon>
    </lineage>
</organism>
<dbReference type="Proteomes" id="UP000067598">
    <property type="component" value="Unassembled WGS sequence"/>
</dbReference>
<keyword evidence="7" id="KW-0418">Kinase</keyword>
<evidence type="ECO:0000313" key="14">
    <source>
        <dbReference type="Proteomes" id="UP000231914"/>
    </source>
</evidence>
<keyword evidence="5" id="KW-0808">Transferase</keyword>
<evidence type="ECO:0000259" key="8">
    <source>
        <dbReference type="PROSITE" id="PS51101"/>
    </source>
</evidence>
<dbReference type="PATRIC" id="fig|47770.28.peg.1598"/>
<dbReference type="SUPFAM" id="SSF52728">
    <property type="entry name" value="PTS IIb component"/>
    <property type="match status" value="1"/>
</dbReference>
<dbReference type="GO" id="GO:0009401">
    <property type="term" value="P:phosphoenolpyruvate-dependent sugar phosphotransferase system"/>
    <property type="evidence" value="ECO:0007669"/>
    <property type="project" value="UniProtKB-KW"/>
</dbReference>
<dbReference type="EMBL" id="LJGP01000053">
    <property type="protein sequence ID" value="KWU02936.1"/>
    <property type="molecule type" value="Genomic_DNA"/>
</dbReference>
<protein>
    <submittedName>
        <fullName evidence="9">PTS fructose transporter subunit IIB</fullName>
    </submittedName>
    <submittedName>
        <fullName evidence="11">PTS mannose/fructose/sorbose transporter subunit IIB</fullName>
    </submittedName>
</protein>
<dbReference type="GO" id="GO:0005737">
    <property type="term" value="C:cytoplasm"/>
    <property type="evidence" value="ECO:0007669"/>
    <property type="project" value="UniProtKB-SubCell"/>
</dbReference>
<evidence type="ECO:0000256" key="7">
    <source>
        <dbReference type="ARBA" id="ARBA00022777"/>
    </source>
</evidence>
<evidence type="ECO:0000313" key="12">
    <source>
        <dbReference type="Proteomes" id="UP000067598"/>
    </source>
</evidence>
<dbReference type="PROSITE" id="PS51101">
    <property type="entry name" value="PTS_EIIB_TYPE_4"/>
    <property type="match status" value="1"/>
</dbReference>
<dbReference type="AlphaFoldDB" id="A0A109DCK8"/>
<name>A0A109DCK8_9LACO</name>
<gene>
    <name evidence="9" type="ORF">AEL95_09940</name>
    <name evidence="10" type="ORF">AYP82_05135</name>
    <name evidence="11" type="ORF">BHU41_07490</name>
</gene>
<evidence type="ECO:0000256" key="3">
    <source>
        <dbReference type="ARBA" id="ARBA00022490"/>
    </source>
</evidence>
<dbReference type="Proteomes" id="UP000198437">
    <property type="component" value="Unassembled WGS sequence"/>
</dbReference>
<keyword evidence="6" id="KW-0598">Phosphotransferase system</keyword>
<dbReference type="EMBL" id="MKXG01000084">
    <property type="protein sequence ID" value="PJZ16966.1"/>
    <property type="molecule type" value="Genomic_DNA"/>
</dbReference>
<dbReference type="GO" id="GO:0016301">
    <property type="term" value="F:kinase activity"/>
    <property type="evidence" value="ECO:0007669"/>
    <property type="project" value="UniProtKB-KW"/>
</dbReference>
<proteinExistence type="predicted"/>
<reference evidence="10 13" key="2">
    <citation type="submission" date="2016-05" db="EMBL/GenBank/DDBJ databases">
        <authorList>
            <person name="Johnson T.J."/>
            <person name="Youmans B.P."/>
            <person name="Case K.A."/>
        </authorList>
    </citation>
    <scope>NUCLEOTIDE SEQUENCE [LARGE SCALE GENOMIC DNA]</scope>
    <source>
        <strain evidence="10 13">UMNLC6</strain>
    </source>
</reference>
<dbReference type="GO" id="GO:0008982">
    <property type="term" value="F:protein-N(PI)-phosphohistidine-sugar phosphotransferase activity"/>
    <property type="evidence" value="ECO:0007669"/>
    <property type="project" value="InterPro"/>
</dbReference>
<evidence type="ECO:0000256" key="2">
    <source>
        <dbReference type="ARBA" id="ARBA00022448"/>
    </source>
</evidence>